<evidence type="ECO:0000313" key="3">
    <source>
        <dbReference type="Proteomes" id="UP000245055"/>
    </source>
</evidence>
<gene>
    <name evidence="2" type="ORF">DF213_05785</name>
</gene>
<dbReference type="InterPro" id="IPR013154">
    <property type="entry name" value="ADH-like_N"/>
</dbReference>
<dbReference type="InterPro" id="IPR020843">
    <property type="entry name" value="ER"/>
</dbReference>
<dbReference type="CDD" id="cd05289">
    <property type="entry name" value="MDR_like_2"/>
    <property type="match status" value="1"/>
</dbReference>
<dbReference type="Pfam" id="PF08240">
    <property type="entry name" value="ADH_N"/>
    <property type="match status" value="1"/>
</dbReference>
<proteinExistence type="predicted"/>
<dbReference type="Proteomes" id="UP000245055">
    <property type="component" value="Unassembled WGS sequence"/>
</dbReference>
<comment type="caution">
    <text evidence="2">The sequence shown here is derived from an EMBL/GenBank/DDBJ whole genome shotgun (WGS) entry which is preliminary data.</text>
</comment>
<accession>A0AAP2D319</accession>
<dbReference type="InterPro" id="IPR036291">
    <property type="entry name" value="NAD(P)-bd_dom_sf"/>
</dbReference>
<sequence>MKTKTMKAFTFKRYGKSPELGFDDLDYPSPGADEILVKVYAVGLNPIDNMIPTGMFKPVLHFKLPATLGSDLAGVVVAVGTRVTRFIPGDEIFASIFDREIGSLAEFAVVPESLAAIKPANLDFVQAASLPMVSLTSWQALTERANLLPGQKVFIPAGSGGIGSFAIQLAKYLGAKVGTTTSSVNVEWVNRLGADEVVDYKKQEFENVLSGYDIVLGTVRGDAIEKSTQILKPGGKIISLIGPLDAAFAQARGLNFLLRFVFGLMSRKIIRLTKKRGLAYSFLFVRPDGAQLTQISKLIEAEHIIPVIDKVFPFEATKDALDYLAGGHAKGKVVVKIQE</sequence>
<reference evidence="2 3" key="1">
    <citation type="submission" date="2018-05" db="EMBL/GenBank/DDBJ databases">
        <title>Genomic diversity of pathogens causing Blackleg of Potato in Pakistan.</title>
        <authorList>
            <person name="Sarfraz S."/>
            <person name="Riaz K."/>
            <person name="Oulghazi S."/>
            <person name="Cigna J."/>
            <person name="Sahi S.T."/>
            <person name="Khan S.H."/>
            <person name="Hameed A."/>
            <person name="Faure D."/>
        </authorList>
    </citation>
    <scope>NUCLEOTIDE SEQUENCE [LARGE SCALE GENOMIC DNA]</scope>
    <source>
        <strain evidence="2 3">SS70</strain>
    </source>
</reference>
<dbReference type="GeneID" id="49320829"/>
<name>A0AAP2D319_9GAMM</name>
<protein>
    <submittedName>
        <fullName evidence="2">NADP-dependent oxidoreductase</fullName>
    </submittedName>
</protein>
<dbReference type="Pfam" id="PF13602">
    <property type="entry name" value="ADH_zinc_N_2"/>
    <property type="match status" value="1"/>
</dbReference>
<dbReference type="Gene3D" id="3.90.180.10">
    <property type="entry name" value="Medium-chain alcohol dehydrogenases, catalytic domain"/>
    <property type="match status" value="1"/>
</dbReference>
<dbReference type="PANTHER" id="PTHR11695:SF294">
    <property type="entry name" value="RETICULON-4-INTERACTING PROTEIN 1, MITOCHONDRIAL"/>
    <property type="match status" value="1"/>
</dbReference>
<dbReference type="PANTHER" id="PTHR11695">
    <property type="entry name" value="ALCOHOL DEHYDROGENASE RELATED"/>
    <property type="match status" value="1"/>
</dbReference>
<feature type="domain" description="Enoyl reductase (ER)" evidence="1">
    <location>
        <begin position="15"/>
        <end position="335"/>
    </location>
</feature>
<dbReference type="SMART" id="SM00829">
    <property type="entry name" value="PKS_ER"/>
    <property type="match status" value="1"/>
</dbReference>
<organism evidence="2 3">
    <name type="scientific">Dickeya dianthicola</name>
    <dbReference type="NCBI Taxonomy" id="204039"/>
    <lineage>
        <taxon>Bacteria</taxon>
        <taxon>Pseudomonadati</taxon>
        <taxon>Pseudomonadota</taxon>
        <taxon>Gammaproteobacteria</taxon>
        <taxon>Enterobacterales</taxon>
        <taxon>Pectobacteriaceae</taxon>
        <taxon>Dickeya</taxon>
    </lineage>
</organism>
<dbReference type="AlphaFoldDB" id="A0AAP2D319"/>
<dbReference type="InterPro" id="IPR011032">
    <property type="entry name" value="GroES-like_sf"/>
</dbReference>
<evidence type="ECO:0000259" key="1">
    <source>
        <dbReference type="SMART" id="SM00829"/>
    </source>
</evidence>
<dbReference type="Gene3D" id="3.40.50.720">
    <property type="entry name" value="NAD(P)-binding Rossmann-like Domain"/>
    <property type="match status" value="1"/>
</dbReference>
<dbReference type="InterPro" id="IPR050700">
    <property type="entry name" value="YIM1/Zinc_Alcohol_DH_Fams"/>
</dbReference>
<dbReference type="SUPFAM" id="SSF51735">
    <property type="entry name" value="NAD(P)-binding Rossmann-fold domains"/>
    <property type="match status" value="1"/>
</dbReference>
<dbReference type="GO" id="GO:0016491">
    <property type="term" value="F:oxidoreductase activity"/>
    <property type="evidence" value="ECO:0007669"/>
    <property type="project" value="InterPro"/>
</dbReference>
<evidence type="ECO:0000313" key="2">
    <source>
        <dbReference type="EMBL" id="PWD74750.1"/>
    </source>
</evidence>
<dbReference type="SUPFAM" id="SSF50129">
    <property type="entry name" value="GroES-like"/>
    <property type="match status" value="1"/>
</dbReference>
<dbReference type="EMBL" id="QESZ01000008">
    <property type="protein sequence ID" value="PWD74750.1"/>
    <property type="molecule type" value="Genomic_DNA"/>
</dbReference>
<dbReference type="RefSeq" id="WP_024104816.1">
    <property type="nucleotide sequence ID" value="NZ_CP031560.1"/>
</dbReference>